<dbReference type="PRINTS" id="PR00109">
    <property type="entry name" value="TYRKINASE"/>
</dbReference>
<keyword evidence="10" id="KW-0325">Glycoprotein</keyword>
<dbReference type="Gene3D" id="1.10.510.10">
    <property type="entry name" value="Transferase(Phosphotransferase) domain 1"/>
    <property type="match status" value="1"/>
</dbReference>
<dbReference type="SUPFAM" id="SSF56112">
    <property type="entry name" value="Protein kinase-like (PK-like)"/>
    <property type="match status" value="1"/>
</dbReference>
<gene>
    <name evidence="13" type="ORF">LAZ67_2001899</name>
</gene>
<keyword evidence="9" id="KW-0675">Receptor</keyword>
<dbReference type="Gene3D" id="2.60.40.2170">
    <property type="entry name" value="Wnt, WIF domain"/>
    <property type="match status" value="1"/>
</dbReference>
<dbReference type="InterPro" id="IPR001245">
    <property type="entry name" value="Ser-Thr/Tyr_kinase_cat_dom"/>
</dbReference>
<proteinExistence type="predicted"/>
<evidence type="ECO:0000313" key="13">
    <source>
        <dbReference type="EMBL" id="UYV62777.1"/>
    </source>
</evidence>
<dbReference type="Pfam" id="PF02019">
    <property type="entry name" value="WIF"/>
    <property type="match status" value="1"/>
</dbReference>
<evidence type="ECO:0000256" key="6">
    <source>
        <dbReference type="ARBA" id="ARBA00022889"/>
    </source>
</evidence>
<evidence type="ECO:0000256" key="2">
    <source>
        <dbReference type="ARBA" id="ARBA00022692"/>
    </source>
</evidence>
<evidence type="ECO:0000256" key="4">
    <source>
        <dbReference type="ARBA" id="ARBA00022741"/>
    </source>
</evidence>
<protein>
    <submittedName>
        <fullName evidence="13">RYK</fullName>
    </submittedName>
</protein>
<evidence type="ECO:0000256" key="3">
    <source>
        <dbReference type="ARBA" id="ARBA00022729"/>
    </source>
</evidence>
<keyword evidence="6" id="KW-0130">Cell adhesion</keyword>
<feature type="domain" description="WIF" evidence="12">
    <location>
        <begin position="1"/>
        <end position="38"/>
    </location>
</feature>
<dbReference type="InterPro" id="IPR003306">
    <property type="entry name" value="WIF"/>
</dbReference>
<keyword evidence="4" id="KW-0547">Nucleotide-binding</keyword>
<dbReference type="Pfam" id="PF07714">
    <property type="entry name" value="PK_Tyr_Ser-Thr"/>
    <property type="match status" value="1"/>
</dbReference>
<dbReference type="InterPro" id="IPR050122">
    <property type="entry name" value="RTK"/>
</dbReference>
<dbReference type="Proteomes" id="UP001235939">
    <property type="component" value="Chromosome 02"/>
</dbReference>
<dbReference type="PROSITE" id="PS50814">
    <property type="entry name" value="WIF"/>
    <property type="match status" value="1"/>
</dbReference>
<dbReference type="InterPro" id="IPR020635">
    <property type="entry name" value="Tyr_kinase_cat_dom"/>
</dbReference>
<keyword evidence="5" id="KW-0067">ATP-binding</keyword>
<sequence>MLACSGKVNAEVEVQVNLNITMTPSNTTQLQLRRKKICLQVMNEHPLPHHHRPSCVWTPPTTPASQEVSLQSCQLSQCHDFHVGGPGYTSYRRVPSSVASHQDDIQAKELKDQIGEILIDKRYVRLQTKLQEGTFGLVYAGLHTDAPIGAQYVMVKTVSSHASPAQVSLLLSEGMRMYGTDHHCILPVLGVCMDNPVRPMLLYPFCSRGNLKTFLLSCKTAGECHSLRSQDLVSMAVELVEGMIYLHQHGLIHRDLAARNCVVDEWLHVKIADNALARDLFPHDYHCLGDNENRPVKWLAYESLVYRDFSTASDVVSIHVVYLSSSRYKFVPPLAGWGPEKDQHPFNQPGDYRGGEGGRHLLKDLVLLVEHKNLEGKTLLVNILSIQQGGIEFDLSPKDEKRAAAWTDSRPDQA</sequence>
<keyword evidence="8" id="KW-0472">Membrane</keyword>
<dbReference type="SMART" id="SM00219">
    <property type="entry name" value="TyrKc"/>
    <property type="match status" value="1"/>
</dbReference>
<keyword evidence="3" id="KW-0732">Signal</keyword>
<evidence type="ECO:0000313" key="14">
    <source>
        <dbReference type="Proteomes" id="UP001235939"/>
    </source>
</evidence>
<evidence type="ECO:0000256" key="1">
    <source>
        <dbReference type="ARBA" id="ARBA00004162"/>
    </source>
</evidence>
<reference evidence="13 14" key="1">
    <citation type="submission" date="2022-01" db="EMBL/GenBank/DDBJ databases">
        <title>A chromosomal length assembly of Cordylochernes scorpioides.</title>
        <authorList>
            <person name="Zeh D."/>
            <person name="Zeh J."/>
        </authorList>
    </citation>
    <scope>NUCLEOTIDE SEQUENCE [LARGE SCALE GENOMIC DNA]</scope>
    <source>
        <strain evidence="13">IN4F17</strain>
        <tissue evidence="13">Whole Body</tissue>
    </source>
</reference>
<evidence type="ECO:0000256" key="5">
    <source>
        <dbReference type="ARBA" id="ARBA00022840"/>
    </source>
</evidence>
<dbReference type="PROSITE" id="PS00109">
    <property type="entry name" value="PROTEIN_KINASE_TYR"/>
    <property type="match status" value="1"/>
</dbReference>
<evidence type="ECO:0000256" key="8">
    <source>
        <dbReference type="ARBA" id="ARBA00023136"/>
    </source>
</evidence>
<name>A0ABY6K549_9ARAC</name>
<keyword evidence="2" id="KW-0812">Transmembrane</keyword>
<accession>A0ABY6K549</accession>
<feature type="domain" description="Protein kinase" evidence="11">
    <location>
        <begin position="124"/>
        <end position="414"/>
    </location>
</feature>
<dbReference type="EMBL" id="CP092864">
    <property type="protein sequence ID" value="UYV62777.1"/>
    <property type="molecule type" value="Genomic_DNA"/>
</dbReference>
<dbReference type="Gene3D" id="3.30.200.20">
    <property type="entry name" value="Phosphorylase Kinase, domain 1"/>
    <property type="match status" value="1"/>
</dbReference>
<dbReference type="PANTHER" id="PTHR24416:SF349">
    <property type="entry name" value="TYROSINE-PROTEIN KINASE RYK"/>
    <property type="match status" value="1"/>
</dbReference>
<dbReference type="InterPro" id="IPR011009">
    <property type="entry name" value="Kinase-like_dom_sf"/>
</dbReference>
<evidence type="ECO:0000256" key="9">
    <source>
        <dbReference type="ARBA" id="ARBA00023170"/>
    </source>
</evidence>
<evidence type="ECO:0000259" key="12">
    <source>
        <dbReference type="PROSITE" id="PS50814"/>
    </source>
</evidence>
<keyword evidence="7" id="KW-1133">Transmembrane helix</keyword>
<dbReference type="InterPro" id="IPR008266">
    <property type="entry name" value="Tyr_kinase_AS"/>
</dbReference>
<evidence type="ECO:0000256" key="7">
    <source>
        <dbReference type="ARBA" id="ARBA00022989"/>
    </source>
</evidence>
<dbReference type="PROSITE" id="PS50011">
    <property type="entry name" value="PROTEIN_KINASE_DOM"/>
    <property type="match status" value="1"/>
</dbReference>
<organism evidence="13 14">
    <name type="scientific">Cordylochernes scorpioides</name>
    <dbReference type="NCBI Taxonomy" id="51811"/>
    <lineage>
        <taxon>Eukaryota</taxon>
        <taxon>Metazoa</taxon>
        <taxon>Ecdysozoa</taxon>
        <taxon>Arthropoda</taxon>
        <taxon>Chelicerata</taxon>
        <taxon>Arachnida</taxon>
        <taxon>Pseudoscorpiones</taxon>
        <taxon>Cheliferoidea</taxon>
        <taxon>Chernetidae</taxon>
        <taxon>Cordylochernes</taxon>
    </lineage>
</organism>
<keyword evidence="14" id="KW-1185">Reference proteome</keyword>
<evidence type="ECO:0000259" key="11">
    <source>
        <dbReference type="PROSITE" id="PS50011"/>
    </source>
</evidence>
<dbReference type="InterPro" id="IPR000719">
    <property type="entry name" value="Prot_kinase_dom"/>
</dbReference>
<comment type="subcellular location">
    <subcellularLocation>
        <location evidence="1">Cell membrane</location>
        <topology evidence="1">Single-pass membrane protein</topology>
    </subcellularLocation>
</comment>
<dbReference type="InterPro" id="IPR038677">
    <property type="entry name" value="WIF_sf"/>
</dbReference>
<dbReference type="PANTHER" id="PTHR24416">
    <property type="entry name" value="TYROSINE-PROTEIN KINASE RECEPTOR"/>
    <property type="match status" value="1"/>
</dbReference>
<evidence type="ECO:0000256" key="10">
    <source>
        <dbReference type="ARBA" id="ARBA00023180"/>
    </source>
</evidence>